<dbReference type="Proteomes" id="UP000284375">
    <property type="component" value="Unassembled WGS sequence"/>
</dbReference>
<organism evidence="1 2">
    <name type="scientific">Cytospora chrysosperma</name>
    <name type="common">Cytospora canker fungus</name>
    <name type="synonym">Sphaeria chrysosperma</name>
    <dbReference type="NCBI Taxonomy" id="252740"/>
    <lineage>
        <taxon>Eukaryota</taxon>
        <taxon>Fungi</taxon>
        <taxon>Dikarya</taxon>
        <taxon>Ascomycota</taxon>
        <taxon>Pezizomycotina</taxon>
        <taxon>Sordariomycetes</taxon>
        <taxon>Sordariomycetidae</taxon>
        <taxon>Diaporthales</taxon>
        <taxon>Cytosporaceae</taxon>
        <taxon>Cytospora</taxon>
    </lineage>
</organism>
<dbReference type="PANTHER" id="PTHR36578">
    <property type="entry name" value="CHROMOSOME 15, WHOLE GENOME SHOTGUN SEQUENCE"/>
    <property type="match status" value="1"/>
</dbReference>
<dbReference type="AlphaFoldDB" id="A0A423WC63"/>
<dbReference type="EMBL" id="LJZO01000007">
    <property type="protein sequence ID" value="ROW00946.1"/>
    <property type="molecule type" value="Genomic_DNA"/>
</dbReference>
<comment type="caution">
    <text evidence="1">The sequence shown here is derived from an EMBL/GenBank/DDBJ whole genome shotgun (WGS) entry which is preliminary data.</text>
</comment>
<keyword evidence="2" id="KW-1185">Reference proteome</keyword>
<proteinExistence type="predicted"/>
<protein>
    <recommendedName>
        <fullName evidence="3">Apple domain-containing protein</fullName>
    </recommendedName>
</protein>
<dbReference type="OrthoDB" id="271448at2759"/>
<dbReference type="STRING" id="252740.A0A423WC63"/>
<evidence type="ECO:0000313" key="2">
    <source>
        <dbReference type="Proteomes" id="UP000284375"/>
    </source>
</evidence>
<name>A0A423WC63_CYTCH</name>
<reference evidence="1 2" key="1">
    <citation type="submission" date="2015-09" db="EMBL/GenBank/DDBJ databases">
        <title>Host preference determinants of Valsa canker pathogens revealed by comparative genomics.</title>
        <authorList>
            <person name="Yin Z."/>
            <person name="Huang L."/>
        </authorList>
    </citation>
    <scope>NUCLEOTIDE SEQUENCE [LARGE SCALE GENOMIC DNA]</scope>
    <source>
        <strain evidence="1 2">YSFL</strain>
    </source>
</reference>
<evidence type="ECO:0000313" key="1">
    <source>
        <dbReference type="EMBL" id="ROW00946.1"/>
    </source>
</evidence>
<evidence type="ECO:0008006" key="3">
    <source>
        <dbReference type="Google" id="ProtNLM"/>
    </source>
</evidence>
<accession>A0A423WC63</accession>
<sequence>MFTDFYTSARIATTPLGYNLVGQALNGSVYGTVYRGLQYLTSYDPVVCADMCNDMSFCTSFNIYYERDPIMNPDYVNCPNPNSTTNIKCVFWGSSISQDLALNDGELRADFKVVIAGSNYYIKQAALSNLTDMGFYGPRGDALVNAIFSTPELIEPTDGYQTYMGGYRGFYVNRPEGPNYDPADCAQRCNALTDYNSVNMVNATPYINGAYPRCNMFSIFEDATVDGVPFSTVCWLFSTSWDSKYSTRVVGVDRAGRNLTASLVKIYQRLDYPDPPICVLDTCDEAQYYAGGNCSGWGKDYCTHSNQK</sequence>
<gene>
    <name evidence="1" type="ORF">VSDG_02794</name>
</gene>
<dbReference type="PANTHER" id="PTHR36578:SF1">
    <property type="entry name" value="APPLE DOMAIN-CONTAINING PROTEIN"/>
    <property type="match status" value="1"/>
</dbReference>